<organism evidence="1 2">
    <name type="scientific">[Clostridium] symbiosum ATCC 14940</name>
    <dbReference type="NCBI Taxonomy" id="411472"/>
    <lineage>
        <taxon>Bacteria</taxon>
        <taxon>Bacillati</taxon>
        <taxon>Bacillota</taxon>
        <taxon>Clostridia</taxon>
        <taxon>Lachnospirales</taxon>
        <taxon>Lachnospiraceae</taxon>
        <taxon>Otoolea</taxon>
    </lineage>
</organism>
<dbReference type="EMBL" id="AWSU01000371">
    <property type="protein sequence ID" value="ERI73732.1"/>
    <property type="molecule type" value="Genomic_DNA"/>
</dbReference>
<evidence type="ECO:0000313" key="2">
    <source>
        <dbReference type="Proteomes" id="UP000016491"/>
    </source>
</evidence>
<name>A0ABC9TR34_CLOSY</name>
<proteinExistence type="predicted"/>
<sequence>MRLQGLEPWTNRLRVYITTHDFCISFLRAGAGGCRNYEIQLFLTNLFI</sequence>
<evidence type="ECO:0000313" key="1">
    <source>
        <dbReference type="EMBL" id="ERI73732.1"/>
    </source>
</evidence>
<comment type="caution">
    <text evidence="1">The sequence shown here is derived from an EMBL/GenBank/DDBJ whole genome shotgun (WGS) entry which is preliminary data.</text>
</comment>
<gene>
    <name evidence="1" type="ORF">CLOSYM_04641</name>
</gene>
<dbReference type="Proteomes" id="UP000016491">
    <property type="component" value="Unassembled WGS sequence"/>
</dbReference>
<dbReference type="AlphaFoldDB" id="A0ABC9TR34"/>
<protein>
    <submittedName>
        <fullName evidence="1">Uncharacterized protein</fullName>
    </submittedName>
</protein>
<accession>A0ABC9TR34</accession>
<reference evidence="1 2" key="1">
    <citation type="submission" date="2013-07" db="EMBL/GenBank/DDBJ databases">
        <authorList>
            <person name="Weinstock G."/>
            <person name="Sodergren E."/>
            <person name="Wylie T."/>
            <person name="Fulton L."/>
            <person name="Fulton R."/>
            <person name="Fronick C."/>
            <person name="O'Laughlin M."/>
            <person name="Godfrey J."/>
            <person name="Miner T."/>
            <person name="Herter B."/>
            <person name="Appelbaum E."/>
            <person name="Cordes M."/>
            <person name="Lek S."/>
            <person name="Wollam A."/>
            <person name="Pepin K.H."/>
            <person name="Palsikar V.B."/>
            <person name="Mitreva M."/>
            <person name="Wilson R.K."/>
        </authorList>
    </citation>
    <scope>NUCLEOTIDE SEQUENCE [LARGE SCALE GENOMIC DNA]</scope>
    <source>
        <strain evidence="1 2">ATCC 14940</strain>
    </source>
</reference>